<keyword evidence="6" id="KW-0436">Ligase</keyword>
<dbReference type="SUPFAM" id="SSF141000">
    <property type="entry name" value="Glu-tRNAGln amidotransferase C subunit"/>
    <property type="match status" value="1"/>
</dbReference>
<dbReference type="EC" id="6.3.5.-" evidence="6"/>
<dbReference type="InterPro" id="IPR036113">
    <property type="entry name" value="Asp/Glu-ADT_sf_sub_c"/>
</dbReference>
<comment type="subunit">
    <text evidence="2">Heterotrimer of A, B and C subunits.</text>
</comment>
<name>A0A1C6GRR1_9FIRM</name>
<evidence type="ECO:0000256" key="5">
    <source>
        <dbReference type="ARBA" id="ARBA00047913"/>
    </source>
</evidence>
<dbReference type="GO" id="GO:0016740">
    <property type="term" value="F:transferase activity"/>
    <property type="evidence" value="ECO:0007669"/>
    <property type="project" value="UniProtKB-KW"/>
</dbReference>
<dbReference type="GO" id="GO:0006450">
    <property type="term" value="P:regulation of translational fidelity"/>
    <property type="evidence" value="ECO:0007669"/>
    <property type="project" value="InterPro"/>
</dbReference>
<evidence type="ECO:0000256" key="2">
    <source>
        <dbReference type="ARBA" id="ARBA00011123"/>
    </source>
</evidence>
<dbReference type="NCBIfam" id="TIGR00135">
    <property type="entry name" value="gatC"/>
    <property type="match status" value="1"/>
</dbReference>
<dbReference type="AlphaFoldDB" id="A0A1C6GRR1"/>
<comment type="catalytic activity">
    <reaction evidence="4">
        <text>L-aspartyl-tRNA(Asn) + L-glutamine + ATP + H2O = L-asparaginyl-tRNA(Asn) + L-glutamate + ADP + phosphate + 2 H(+)</text>
        <dbReference type="Rhea" id="RHEA:14513"/>
        <dbReference type="Rhea" id="RHEA-COMP:9674"/>
        <dbReference type="Rhea" id="RHEA-COMP:9677"/>
        <dbReference type="ChEBI" id="CHEBI:15377"/>
        <dbReference type="ChEBI" id="CHEBI:15378"/>
        <dbReference type="ChEBI" id="CHEBI:29985"/>
        <dbReference type="ChEBI" id="CHEBI:30616"/>
        <dbReference type="ChEBI" id="CHEBI:43474"/>
        <dbReference type="ChEBI" id="CHEBI:58359"/>
        <dbReference type="ChEBI" id="CHEBI:78515"/>
        <dbReference type="ChEBI" id="CHEBI:78516"/>
        <dbReference type="ChEBI" id="CHEBI:456216"/>
    </reaction>
</comment>
<reference evidence="6" key="1">
    <citation type="submission" date="2015-09" db="EMBL/GenBank/DDBJ databases">
        <authorList>
            <consortium name="Pathogen Informatics"/>
        </authorList>
    </citation>
    <scope>NUCLEOTIDE SEQUENCE</scope>
    <source>
        <strain evidence="6">2789STDY5834896</strain>
    </source>
</reference>
<dbReference type="EMBL" id="FMHG01000001">
    <property type="protein sequence ID" value="SCJ47917.1"/>
    <property type="molecule type" value="Genomic_DNA"/>
</dbReference>
<evidence type="ECO:0000256" key="4">
    <source>
        <dbReference type="ARBA" id="ARBA00047380"/>
    </source>
</evidence>
<dbReference type="InterPro" id="IPR003837">
    <property type="entry name" value="GatC"/>
</dbReference>
<dbReference type="Pfam" id="PF02686">
    <property type="entry name" value="GatC"/>
    <property type="match status" value="1"/>
</dbReference>
<evidence type="ECO:0000256" key="3">
    <source>
        <dbReference type="ARBA" id="ARBA00024799"/>
    </source>
</evidence>
<gene>
    <name evidence="6" type="primary">gatC</name>
    <name evidence="6" type="ORF">SAMEA3545359_00503</name>
</gene>
<proteinExistence type="inferred from homology"/>
<dbReference type="Gene3D" id="1.10.20.60">
    <property type="entry name" value="Glu-tRNAGln amidotransferase C subunit, N-terminal domain"/>
    <property type="match status" value="1"/>
</dbReference>
<organism evidence="6">
    <name type="scientific">uncultured Anaerotruncus sp</name>
    <dbReference type="NCBI Taxonomy" id="905011"/>
    <lineage>
        <taxon>Bacteria</taxon>
        <taxon>Bacillati</taxon>
        <taxon>Bacillota</taxon>
        <taxon>Clostridia</taxon>
        <taxon>Eubacteriales</taxon>
        <taxon>Oscillospiraceae</taxon>
        <taxon>Anaerotruncus</taxon>
        <taxon>environmental samples</taxon>
    </lineage>
</organism>
<keyword evidence="6" id="KW-0808">Transferase</keyword>
<evidence type="ECO:0000256" key="1">
    <source>
        <dbReference type="ARBA" id="ARBA00010757"/>
    </source>
</evidence>
<dbReference type="GO" id="GO:0050566">
    <property type="term" value="F:asparaginyl-tRNA synthase (glutamine-hydrolyzing) activity"/>
    <property type="evidence" value="ECO:0007669"/>
    <property type="project" value="RHEA"/>
</dbReference>
<evidence type="ECO:0000313" key="6">
    <source>
        <dbReference type="EMBL" id="SCJ47917.1"/>
    </source>
</evidence>
<comment type="catalytic activity">
    <reaction evidence="5">
        <text>L-glutamyl-tRNA(Gln) + L-glutamine + ATP + H2O = L-glutaminyl-tRNA(Gln) + L-glutamate + ADP + phosphate + H(+)</text>
        <dbReference type="Rhea" id="RHEA:17521"/>
        <dbReference type="Rhea" id="RHEA-COMP:9681"/>
        <dbReference type="Rhea" id="RHEA-COMP:9684"/>
        <dbReference type="ChEBI" id="CHEBI:15377"/>
        <dbReference type="ChEBI" id="CHEBI:15378"/>
        <dbReference type="ChEBI" id="CHEBI:29985"/>
        <dbReference type="ChEBI" id="CHEBI:30616"/>
        <dbReference type="ChEBI" id="CHEBI:43474"/>
        <dbReference type="ChEBI" id="CHEBI:58359"/>
        <dbReference type="ChEBI" id="CHEBI:78520"/>
        <dbReference type="ChEBI" id="CHEBI:78521"/>
        <dbReference type="ChEBI" id="CHEBI:456216"/>
    </reaction>
</comment>
<comment type="function">
    <text evidence="3">Allows the formation of correctly charged Asn-tRNA(Asn) or Gln-tRNA(Gln) through the transamidation of misacylated Asp-tRNA(Asn) or Glu-tRNA(Gln) in organisms which lack either or both of asparaginyl-tRNA or glutaminyl-tRNA synthetases. The reaction takes place in the presence of glutamine and ATP through an activated phospho-Asp-tRNA(Asn) or phospho-Glu-tRNA(Gln).</text>
</comment>
<comment type="similarity">
    <text evidence="1">Belongs to the GatC family.</text>
</comment>
<protein>
    <submittedName>
        <fullName evidence="6">Glutamyl-tRNA(Gln) amidotransferase subunit C</fullName>
        <ecNumber evidence="6">6.3.5.-</ecNumber>
    </submittedName>
</protein>
<sequence length="90" mass="10220">MDIDIRHIAKLANLKIEEKDFARYQKQMQDIIAMVESLPEQKDFDQRPDPADAMELREDIVKPSMPREKLLAGAPQVEAGCVVVPKTVSE</sequence>
<dbReference type="GO" id="GO:0050567">
    <property type="term" value="F:glutaminyl-tRNA synthase (glutamine-hydrolyzing) activity"/>
    <property type="evidence" value="ECO:0007669"/>
    <property type="project" value="RHEA"/>
</dbReference>
<accession>A0A1C6GRR1</accession>